<evidence type="ECO:0000313" key="3">
    <source>
        <dbReference type="Proteomes" id="UP001187531"/>
    </source>
</evidence>
<feature type="compositionally biased region" description="Polar residues" evidence="1">
    <location>
        <begin position="644"/>
        <end position="674"/>
    </location>
</feature>
<dbReference type="Proteomes" id="UP001187531">
    <property type="component" value="Unassembled WGS sequence"/>
</dbReference>
<feature type="compositionally biased region" description="Basic and acidic residues" evidence="1">
    <location>
        <begin position="249"/>
        <end position="258"/>
    </location>
</feature>
<feature type="compositionally biased region" description="Basic residues" evidence="1">
    <location>
        <begin position="87"/>
        <end position="100"/>
    </location>
</feature>
<evidence type="ECO:0000313" key="2">
    <source>
        <dbReference type="EMBL" id="KAK2718387.1"/>
    </source>
</evidence>
<sequence>MENFGSKNRKKIINQRNKLKEEMTGHLNMQGMPSPRAKEIEMTQLRKNSSSTTDKKDPNPEVPLKGQKISEVPLHRDSEIEQLSSATHKKGKKPGKRQKRAQILSPYLKSETMSQPRYEEIAKVQFTKKNKNVIMARNSKKEMRKNNQKILKVVPGDKKMRQPISGTNIDYKIKEKTQKETMSPYHNKITKTIKNKEVKKLGLTKEKAGAINKKELKEEMAPGCQNVSDISPCQDEEIESPYLINKNNDTTKEKEQTKEMSFSGQKTSKIPIPKNKEVEIVKSVKRKKSKKQKNHSKKQSPPGHQKVTKLLPIIDEKVGLTLVAEEVKGKKPNTEMSSYYQKASTSIDKDREKIKFKPLKQRNGQKNTQQEKLLPPHQKISKSLLSRDKRMGKINFKPFFKKTEQKKNQKEVMSPCPQKVSKMSSHKYKKIERIILKPLTKIVYAHTDKDNIRLRPLFMKIKHTNCERAEFPQSYEEVPPSRNMIGENIIIKPLVKRINPKKDKKQEILPYCRKISLPKNKGIEDIEFKPLIRKTKQKKNLIKSSYKKKLSKMPQSKDKQMLETKLKPMNSRNKNKSQKQEMSIYHQRNSLSSDGIGKIEFKPDFKRIQQKTNQKEEILKFNEKILSPKDKEKQKKKEKTTQESEILQSAENQQQGSPVKETQPTKRQTPGRSVTSEEREQEGKMKLIIQDENHHLFKIEPSLSCAAPSLKNFRFNQSAIFRCLDFHCA</sequence>
<proteinExistence type="predicted"/>
<evidence type="ECO:0000256" key="1">
    <source>
        <dbReference type="SAM" id="MobiDB-lite"/>
    </source>
</evidence>
<comment type="caution">
    <text evidence="2">The sequence shown here is derived from an EMBL/GenBank/DDBJ whole genome shotgun (WGS) entry which is preliminary data.</text>
</comment>
<accession>A0AA88IAQ5</accession>
<feature type="region of interest" description="Disordered" evidence="1">
    <location>
        <begin position="221"/>
        <end position="311"/>
    </location>
</feature>
<feature type="compositionally biased region" description="Polar residues" evidence="1">
    <location>
        <begin position="259"/>
        <end position="268"/>
    </location>
</feature>
<feature type="region of interest" description="Disordered" evidence="1">
    <location>
        <begin position="1"/>
        <end position="115"/>
    </location>
</feature>
<keyword evidence="3" id="KW-1185">Reference proteome</keyword>
<organism evidence="2 3">
    <name type="scientific">Artemia franciscana</name>
    <name type="common">Brine shrimp</name>
    <name type="synonym">Artemia sanfranciscana</name>
    <dbReference type="NCBI Taxonomy" id="6661"/>
    <lineage>
        <taxon>Eukaryota</taxon>
        <taxon>Metazoa</taxon>
        <taxon>Ecdysozoa</taxon>
        <taxon>Arthropoda</taxon>
        <taxon>Crustacea</taxon>
        <taxon>Branchiopoda</taxon>
        <taxon>Anostraca</taxon>
        <taxon>Artemiidae</taxon>
        <taxon>Artemia</taxon>
    </lineage>
</organism>
<feature type="region of interest" description="Disordered" evidence="1">
    <location>
        <begin position="546"/>
        <end position="597"/>
    </location>
</feature>
<feature type="region of interest" description="Disordered" evidence="1">
    <location>
        <begin position="619"/>
        <end position="683"/>
    </location>
</feature>
<name>A0AA88IAQ5_ARTSF</name>
<protein>
    <submittedName>
        <fullName evidence="2">Uncharacterized protein</fullName>
    </submittedName>
</protein>
<gene>
    <name evidence="2" type="ORF">QYM36_005633</name>
</gene>
<dbReference type="EMBL" id="JAVRJZ010000009">
    <property type="protein sequence ID" value="KAK2718387.1"/>
    <property type="molecule type" value="Genomic_DNA"/>
</dbReference>
<feature type="compositionally biased region" description="Basic and acidic residues" evidence="1">
    <location>
        <begin position="555"/>
        <end position="566"/>
    </location>
</feature>
<reference evidence="2" key="1">
    <citation type="submission" date="2023-07" db="EMBL/GenBank/DDBJ databases">
        <title>Chromosome-level genome assembly of Artemia franciscana.</title>
        <authorList>
            <person name="Jo E."/>
        </authorList>
    </citation>
    <scope>NUCLEOTIDE SEQUENCE</scope>
    <source>
        <tissue evidence="2">Whole body</tissue>
    </source>
</reference>
<feature type="compositionally biased region" description="Polar residues" evidence="1">
    <location>
        <begin position="362"/>
        <end position="371"/>
    </location>
</feature>
<feature type="compositionally biased region" description="Basic residues" evidence="1">
    <location>
        <begin position="283"/>
        <end position="298"/>
    </location>
</feature>
<dbReference type="AlphaFoldDB" id="A0AA88IAQ5"/>
<feature type="region of interest" description="Disordered" evidence="1">
    <location>
        <begin position="350"/>
        <end position="380"/>
    </location>
</feature>
<feature type="compositionally biased region" description="Basic and acidic residues" evidence="1">
    <location>
        <begin position="619"/>
        <end position="642"/>
    </location>
</feature>